<feature type="region of interest" description="Disordered" evidence="2">
    <location>
        <begin position="1011"/>
        <end position="1035"/>
    </location>
</feature>
<feature type="region of interest" description="Disordered" evidence="2">
    <location>
        <begin position="42"/>
        <end position="115"/>
    </location>
</feature>
<sequence length="1059" mass="119529">MVKRKPSSSHVPLVRDVMNDSEFPKLNDMAFSALTTKIEQNLEKQKSEQSQKDRLKILPSNRELKNETLKKKMKNKKTKRDARQPELTKATKRGLEDCTKSPGKRQKSEQSQVEIEELDSKDILLNEIIALGGTHEDLELVRNVISDDEGMVTEPANQSHVDKSFNKVLAKFVAGLEIQQYYDEPENDTPKNEPEDEERENNTISYSLNKDPKSTRNSNPSISARDVPKNDHNRLIFEARPDWHTAPLPTLPPSIAQDMTIHTDSISSLKKYADSLLEAENQLYTSKNLSSSSSHRFLSTIMTSGTLSDKISALTLVIQESPVHTTKSFESLIALAKKRSRGQAVTALAALKDLLGTGAVLPSDRRLRKFECQPGLLSTLSKHCRSSWKAGQNLPGDISKAHLISWAYEDWLKQSYFEILKILENWCNDEVEYARSRVVTYIYELLKDKPEQEANLLRLLVNKLGDPNKKISSRASYLILQLQIYHPFMKPIIIRSIETELLLRPGQSMHARYYAINTLNQTILSAKEENVAKELLKIYFEQFVTALMKPDIQMSSTVPAPVVNRKGQVQGGGGQMGKKAKAKLAKEMDSNLASESKEKMISAILTGVNRAFPFSKSDSVLDSHMDTLFRITHSSNFNTSIQALVLIQQLATKKSLSLDRFYRTLYESLLDPRLINSSKHAMYLNLLYKSLQADTDIKRVKAFAKRMMQVITLHQPSFICGILFLLKEIETNFPGIKSLCTDPEDDDNGEESYHDVADERNITQQDQKSSATKKYDGKKRDPQYSFAENSCLWEIIPFISHFHPSVSLFASSLLYDGKAPPKPQLASHTLSSFLDRFVYRNAKSASSGPKGSSIMQPLAGSENNALLISSKLDNHAQLPLNHDAFWQKKIEDVAVDEVFFHKYFRQIGKHKQPNNKKTRKDMVVDNSDGDEDQIWQALVKSQPDMEGIESDVDMSEIDESDDQGSSSELELGDNLEDSSESESIYDEKQAVSSDADSVEMNGLFNQELKAGAQEAIKSSSRNSKTKRKMMKNLPTFASMEEYAEVLDDDDENDEDFGES</sequence>
<protein>
    <submittedName>
        <fullName evidence="4">BgTH12-00118</fullName>
    </submittedName>
</protein>
<dbReference type="Pfam" id="PF03914">
    <property type="entry name" value="CBF"/>
    <property type="match status" value="1"/>
</dbReference>
<feature type="region of interest" description="Disordered" evidence="2">
    <location>
        <begin position="180"/>
        <end position="231"/>
    </location>
</feature>
<organism evidence="4 5">
    <name type="scientific">Blumeria graminis f. sp. triticale</name>
    <dbReference type="NCBI Taxonomy" id="1689686"/>
    <lineage>
        <taxon>Eukaryota</taxon>
        <taxon>Fungi</taxon>
        <taxon>Dikarya</taxon>
        <taxon>Ascomycota</taxon>
        <taxon>Pezizomycotina</taxon>
        <taxon>Leotiomycetes</taxon>
        <taxon>Erysiphales</taxon>
        <taxon>Erysiphaceae</taxon>
        <taxon>Blumeria</taxon>
    </lineage>
</organism>
<evidence type="ECO:0000259" key="3">
    <source>
        <dbReference type="Pfam" id="PF03914"/>
    </source>
</evidence>
<dbReference type="PANTHER" id="PTHR12048">
    <property type="entry name" value="CCAAT-BINDING FACTOR-RELATED"/>
    <property type="match status" value="1"/>
</dbReference>
<evidence type="ECO:0000256" key="1">
    <source>
        <dbReference type="ARBA" id="ARBA00007797"/>
    </source>
</evidence>
<comment type="similarity">
    <text evidence="1">Belongs to the CBF/MAK21 family.</text>
</comment>
<feature type="compositionally biased region" description="Basic and acidic residues" evidence="2">
    <location>
        <begin position="42"/>
        <end position="70"/>
    </location>
</feature>
<comment type="caution">
    <text evidence="4">The sequence shown here is derived from an EMBL/GenBank/DDBJ whole genome shotgun (WGS) entry which is preliminary data.</text>
</comment>
<feature type="domain" description="CCAAT-binding factor" evidence="3">
    <location>
        <begin position="640"/>
        <end position="810"/>
    </location>
</feature>
<name>A0A9W4D4I1_BLUGR</name>
<accession>A0A9W4D4I1</accession>
<evidence type="ECO:0000313" key="5">
    <source>
        <dbReference type="Proteomes" id="UP000683417"/>
    </source>
</evidence>
<evidence type="ECO:0000313" key="4">
    <source>
        <dbReference type="EMBL" id="CAD6504610.1"/>
    </source>
</evidence>
<feature type="compositionally biased region" description="Basic residues" evidence="2">
    <location>
        <begin position="71"/>
        <end position="80"/>
    </location>
</feature>
<reference evidence="4" key="1">
    <citation type="submission" date="2020-10" db="EMBL/GenBank/DDBJ databases">
        <authorList>
            <person name="Muller C M."/>
        </authorList>
    </citation>
    <scope>NUCLEOTIDE SEQUENCE</scope>
    <source>
        <strain evidence="4">THUN-12</strain>
    </source>
</reference>
<feature type="compositionally biased region" description="Acidic residues" evidence="2">
    <location>
        <begin position="970"/>
        <end position="984"/>
    </location>
</feature>
<dbReference type="InterPro" id="IPR005612">
    <property type="entry name" value="CCAAT-binding_factor"/>
</dbReference>
<feature type="region of interest" description="Disordered" evidence="2">
    <location>
        <begin position="910"/>
        <end position="929"/>
    </location>
</feature>
<evidence type="ECO:0000256" key="2">
    <source>
        <dbReference type="SAM" id="MobiDB-lite"/>
    </source>
</evidence>
<dbReference type="AlphaFoldDB" id="A0A9W4D4I1"/>
<dbReference type="EMBL" id="CAJHIT010000009">
    <property type="protein sequence ID" value="CAD6504610.1"/>
    <property type="molecule type" value="Genomic_DNA"/>
</dbReference>
<dbReference type="PANTHER" id="PTHR12048:SF0">
    <property type="entry name" value="CCAAT_ENHANCER-BINDING PROTEIN ZETA"/>
    <property type="match status" value="1"/>
</dbReference>
<dbReference type="Proteomes" id="UP000683417">
    <property type="component" value="Unassembled WGS sequence"/>
</dbReference>
<proteinExistence type="inferred from homology"/>
<feature type="region of interest" description="Disordered" evidence="2">
    <location>
        <begin position="954"/>
        <end position="999"/>
    </location>
</feature>
<gene>
    <name evidence="4" type="ORF">BGTH12_LOCUS5968</name>
</gene>
<dbReference type="GO" id="GO:0005634">
    <property type="term" value="C:nucleus"/>
    <property type="evidence" value="ECO:0007669"/>
    <property type="project" value="TreeGrafter"/>
</dbReference>
<dbReference type="InterPro" id="IPR040155">
    <property type="entry name" value="CEBPZ/Mak21-like"/>
</dbReference>
<feature type="compositionally biased region" description="Basic residues" evidence="2">
    <location>
        <begin position="910"/>
        <end position="919"/>
    </location>
</feature>